<reference evidence="3 5" key="2">
    <citation type="submission" date="2023-03" db="EMBL/GenBank/DDBJ databases">
        <title>Bacillus Genome Sequencing.</title>
        <authorList>
            <person name="Dunlap C."/>
        </authorList>
    </citation>
    <scope>NUCLEOTIDE SEQUENCE [LARGE SCALE GENOMIC DNA]</scope>
    <source>
        <strain evidence="3 5">NRS-38</strain>
    </source>
</reference>
<evidence type="ECO:0000313" key="2">
    <source>
        <dbReference type="EMBL" id="MDE8565520.1"/>
    </source>
</evidence>
<dbReference type="RefSeq" id="WP_066148990.1">
    <property type="nucleotide sequence ID" value="NZ_JACIDF010000011.1"/>
</dbReference>
<dbReference type="PANTHER" id="PTHR10587:SF137">
    <property type="entry name" value="4-DEOXY-4-FORMAMIDO-L-ARABINOSE-PHOSPHOUNDECAPRENOL DEFORMYLASE ARND-RELATED"/>
    <property type="match status" value="1"/>
</dbReference>
<dbReference type="AlphaFoldDB" id="A0ABD5IXG8"/>
<evidence type="ECO:0000259" key="1">
    <source>
        <dbReference type="PROSITE" id="PS51677"/>
    </source>
</evidence>
<proteinExistence type="predicted"/>
<feature type="domain" description="NodB homology" evidence="1">
    <location>
        <begin position="37"/>
        <end position="226"/>
    </location>
</feature>
<dbReference type="Proteomes" id="UP001339962">
    <property type="component" value="Unassembled WGS sequence"/>
</dbReference>
<dbReference type="PROSITE" id="PS51677">
    <property type="entry name" value="NODB"/>
    <property type="match status" value="1"/>
</dbReference>
<organism evidence="3 5">
    <name type="scientific">Anoxybacteroides rupiense</name>
    <dbReference type="NCBI Taxonomy" id="311460"/>
    <lineage>
        <taxon>Bacteria</taxon>
        <taxon>Bacillati</taxon>
        <taxon>Bacillota</taxon>
        <taxon>Bacilli</taxon>
        <taxon>Bacillales</taxon>
        <taxon>Anoxybacillaceae</taxon>
        <taxon>Anoxybacteroides</taxon>
    </lineage>
</organism>
<evidence type="ECO:0000313" key="5">
    <source>
        <dbReference type="Proteomes" id="UP001339962"/>
    </source>
</evidence>
<gene>
    <name evidence="3" type="ORF">P9850_11840</name>
    <name evidence="2" type="ORF">PNH38_16875</name>
</gene>
<protein>
    <submittedName>
        <fullName evidence="3">Polysaccharide deacetylase family protein</fullName>
    </submittedName>
</protein>
<dbReference type="EMBL" id="JAQOTG010000025">
    <property type="protein sequence ID" value="MDE8565520.1"/>
    <property type="molecule type" value="Genomic_DNA"/>
</dbReference>
<dbReference type="Gene3D" id="3.20.20.370">
    <property type="entry name" value="Glycoside hydrolase/deacetylase"/>
    <property type="match status" value="1"/>
</dbReference>
<dbReference type="InterPro" id="IPR011330">
    <property type="entry name" value="Glyco_hydro/deAcase_b/a-brl"/>
</dbReference>
<dbReference type="InterPro" id="IPR050248">
    <property type="entry name" value="Polysacc_deacetylase_ArnD"/>
</dbReference>
<dbReference type="EMBL" id="JARTLI010000024">
    <property type="protein sequence ID" value="MED5052528.1"/>
    <property type="molecule type" value="Genomic_DNA"/>
</dbReference>
<dbReference type="CDD" id="cd10959">
    <property type="entry name" value="CE4_NodB_like_3"/>
    <property type="match status" value="1"/>
</dbReference>
<accession>A0ABD5IXG8</accession>
<name>A0ABD5IXG8_9BACL</name>
<dbReference type="InterPro" id="IPR002509">
    <property type="entry name" value="NODB_dom"/>
</dbReference>
<dbReference type="PANTHER" id="PTHR10587">
    <property type="entry name" value="GLYCOSYL TRANSFERASE-RELATED"/>
    <property type="match status" value="1"/>
</dbReference>
<comment type="caution">
    <text evidence="3">The sequence shown here is derived from an EMBL/GenBank/DDBJ whole genome shotgun (WGS) entry which is preliminary data.</text>
</comment>
<evidence type="ECO:0000313" key="3">
    <source>
        <dbReference type="EMBL" id="MED5052528.1"/>
    </source>
</evidence>
<dbReference type="Proteomes" id="UP001213979">
    <property type="component" value="Unassembled WGS sequence"/>
</dbReference>
<sequence>MRGLLILLCVLLIYGMIPTIWIRRNAWRIYKKGMRKGAVALTFDDGPDPYYTPQLLDLLKKHDIKATFFVVGTRAAKYPDLIRRMDREGHEIGLHNYRHISNWILFPPFLQRGLRKSALIIERITGKRPVYYRPPWGHFNLFTWTLQAKYPTIMWTHILGDWKESIGVDELLRRLKNGLQDGAIIVLHDSGDTLGADKKAPAHMLKALELLFAEEEAKKMEWLTISEAINAHTNKQTLRM</sequence>
<dbReference type="Pfam" id="PF01522">
    <property type="entry name" value="Polysacc_deac_1"/>
    <property type="match status" value="1"/>
</dbReference>
<evidence type="ECO:0000313" key="4">
    <source>
        <dbReference type="Proteomes" id="UP001213979"/>
    </source>
</evidence>
<dbReference type="SUPFAM" id="SSF88713">
    <property type="entry name" value="Glycoside hydrolase/deacetylase"/>
    <property type="match status" value="1"/>
</dbReference>
<keyword evidence="4" id="KW-1185">Reference proteome</keyword>
<reference evidence="2 4" key="1">
    <citation type="submission" date="2023-01" db="EMBL/GenBank/DDBJ databases">
        <title>Genome-based reclassification of Anoxybacillus geothermalis as a later heterotypic synonym of Anoxybacillus rupiensis.</title>
        <authorList>
            <person name="Inan Bektas K."/>
            <person name="Canakci S."/>
            <person name="Belduz A.A."/>
            <person name="Guler H.H."/>
        </authorList>
    </citation>
    <scope>NUCLEOTIDE SEQUENCE [LARGE SCALE GENOMIC DNA]</scope>
    <source>
        <strain evidence="2 4">DSM 17127</strain>
    </source>
</reference>